<gene>
    <name evidence="2" type="ORF">GCM10009807_26680</name>
</gene>
<comment type="caution">
    <text evidence="2">The sequence shown here is derived from an EMBL/GenBank/DDBJ whole genome shotgun (WGS) entry which is preliminary data.</text>
</comment>
<dbReference type="InterPro" id="IPR051822">
    <property type="entry name" value="Glycosyl_Hydrolase_84"/>
</dbReference>
<evidence type="ECO:0000259" key="1">
    <source>
        <dbReference type="PROSITE" id="PS51186"/>
    </source>
</evidence>
<dbReference type="CDD" id="cd04301">
    <property type="entry name" value="NAT_SF"/>
    <property type="match status" value="1"/>
</dbReference>
<evidence type="ECO:0000313" key="3">
    <source>
        <dbReference type="Proteomes" id="UP001500596"/>
    </source>
</evidence>
<dbReference type="PANTHER" id="PTHR13170:SF16">
    <property type="entry name" value="PROTEIN O-GLCNACASE"/>
    <property type="match status" value="1"/>
</dbReference>
<dbReference type="Proteomes" id="UP001500596">
    <property type="component" value="Unassembled WGS sequence"/>
</dbReference>
<sequence length="209" mass="22918">MPRIRPFRPGDEPALAEICLKTADAGADGTGIFADDRIWAQIFVLPYVARHPDLAFVVETDDGRVAGYAVATDDTDAFEAWFRDEWWPEHGALWPKPECERSRQDGTLIYAYSRAPGVEPYAARYPAHLHIDLLPELQGQGWGRRLIETVVAALRARGVRGLHLVASADNAGALAFYPRVGFDPIPSHDGVQAFAMDLPATRRAPSAGA</sequence>
<dbReference type="EMBL" id="BAAAPK010000001">
    <property type="protein sequence ID" value="GAA1681401.1"/>
    <property type="molecule type" value="Genomic_DNA"/>
</dbReference>
<dbReference type="PANTHER" id="PTHR13170">
    <property type="entry name" value="O-GLCNACASE"/>
    <property type="match status" value="1"/>
</dbReference>
<feature type="domain" description="N-acetyltransferase" evidence="1">
    <location>
        <begin position="2"/>
        <end position="201"/>
    </location>
</feature>
<dbReference type="SUPFAM" id="SSF55729">
    <property type="entry name" value="Acyl-CoA N-acyltransferases (Nat)"/>
    <property type="match status" value="1"/>
</dbReference>
<dbReference type="Gene3D" id="3.40.630.30">
    <property type="match status" value="1"/>
</dbReference>
<dbReference type="InterPro" id="IPR016181">
    <property type="entry name" value="Acyl_CoA_acyltransferase"/>
</dbReference>
<name>A0ABN2H3J0_9MICO</name>
<dbReference type="PROSITE" id="PS51186">
    <property type="entry name" value="GNAT"/>
    <property type="match status" value="1"/>
</dbReference>
<organism evidence="2 3">
    <name type="scientific">Microbacterium lacus</name>
    <dbReference type="NCBI Taxonomy" id="415217"/>
    <lineage>
        <taxon>Bacteria</taxon>
        <taxon>Bacillati</taxon>
        <taxon>Actinomycetota</taxon>
        <taxon>Actinomycetes</taxon>
        <taxon>Micrococcales</taxon>
        <taxon>Microbacteriaceae</taxon>
        <taxon>Microbacterium</taxon>
    </lineage>
</organism>
<protein>
    <recommendedName>
        <fullName evidence="1">N-acetyltransferase domain-containing protein</fullName>
    </recommendedName>
</protein>
<dbReference type="InterPro" id="IPR000182">
    <property type="entry name" value="GNAT_dom"/>
</dbReference>
<dbReference type="RefSeq" id="WP_344055375.1">
    <property type="nucleotide sequence ID" value="NZ_BAAAPK010000001.1"/>
</dbReference>
<reference evidence="2 3" key="1">
    <citation type="journal article" date="2019" name="Int. J. Syst. Evol. Microbiol.">
        <title>The Global Catalogue of Microorganisms (GCM) 10K type strain sequencing project: providing services to taxonomists for standard genome sequencing and annotation.</title>
        <authorList>
            <consortium name="The Broad Institute Genomics Platform"/>
            <consortium name="The Broad Institute Genome Sequencing Center for Infectious Disease"/>
            <person name="Wu L."/>
            <person name="Ma J."/>
        </authorList>
    </citation>
    <scope>NUCLEOTIDE SEQUENCE [LARGE SCALE GENOMIC DNA]</scope>
    <source>
        <strain evidence="2 3">JCM 15575</strain>
    </source>
</reference>
<keyword evidence="3" id="KW-1185">Reference proteome</keyword>
<accession>A0ABN2H3J0</accession>
<proteinExistence type="predicted"/>
<evidence type="ECO:0000313" key="2">
    <source>
        <dbReference type="EMBL" id="GAA1681401.1"/>
    </source>
</evidence>
<dbReference type="Pfam" id="PF00583">
    <property type="entry name" value="Acetyltransf_1"/>
    <property type="match status" value="1"/>
</dbReference>